<name>A0ABV7WFQ1_9MICO</name>
<feature type="transmembrane region" description="Helical" evidence="1">
    <location>
        <begin position="218"/>
        <end position="237"/>
    </location>
</feature>
<organism evidence="2 3">
    <name type="scientific">Aquipuribacter hungaricus</name>
    <dbReference type="NCBI Taxonomy" id="545624"/>
    <lineage>
        <taxon>Bacteria</taxon>
        <taxon>Bacillati</taxon>
        <taxon>Actinomycetota</taxon>
        <taxon>Actinomycetes</taxon>
        <taxon>Micrococcales</taxon>
        <taxon>Intrasporangiaceae</taxon>
        <taxon>Aquipuribacter</taxon>
    </lineage>
</organism>
<accession>A0ABV7WFQ1</accession>
<sequence length="436" mass="44783">MSSARARRPRRLQLPYVAAVEATRGVPLYAGILMVAVSVLAAGSAGSAGSLSPGWAAPLSTGAATATFLAPVAAGASVVHVQARRRKGWLDAAASTPRGASGAVCLSAVSLSVVTVAALTVGTLVAVVRADLAGPFTAAMLLLPATAVLMCAAAVLLGVWTGTLTRSRLAGPVLSIALYGSATASLYSRIDGRSWLLWLEPYPLDFSYSLALEPDPGYWLPKLAALGAVALAVLLVLDHRRALGVLAAVAGGAVLLAAATTLQPDVVRLRTPPTDPPCLDQSGVRVCTWPEATHLAPAILAAAVTVRKHNEDVLPDLPSTYNQLGLQPEQPGQPGPVGAATVDVLTVDDSDSTSVLAEVRAASLPPSRCPYEPASADLRGDVVELMAVRAGEPVLREPGDEIEVLAQQSDVVQARWVQDTLEEADAACAARPADAP</sequence>
<feature type="transmembrane region" description="Helical" evidence="1">
    <location>
        <begin position="55"/>
        <end position="79"/>
    </location>
</feature>
<feature type="transmembrane region" description="Helical" evidence="1">
    <location>
        <begin position="100"/>
        <end position="127"/>
    </location>
</feature>
<evidence type="ECO:0000313" key="2">
    <source>
        <dbReference type="EMBL" id="MFC3687328.1"/>
    </source>
</evidence>
<protein>
    <recommendedName>
        <fullName evidence="4">ABC transporter permease</fullName>
    </recommendedName>
</protein>
<evidence type="ECO:0000256" key="1">
    <source>
        <dbReference type="SAM" id="Phobius"/>
    </source>
</evidence>
<dbReference type="RefSeq" id="WP_340292670.1">
    <property type="nucleotide sequence ID" value="NZ_JBBEOI010000079.1"/>
</dbReference>
<comment type="caution">
    <text evidence="2">The sequence shown here is derived from an EMBL/GenBank/DDBJ whole genome shotgun (WGS) entry which is preliminary data.</text>
</comment>
<evidence type="ECO:0000313" key="3">
    <source>
        <dbReference type="Proteomes" id="UP001595685"/>
    </source>
</evidence>
<feature type="transmembrane region" description="Helical" evidence="1">
    <location>
        <begin position="244"/>
        <end position="262"/>
    </location>
</feature>
<keyword evidence="3" id="KW-1185">Reference proteome</keyword>
<keyword evidence="1" id="KW-1133">Transmembrane helix</keyword>
<dbReference type="EMBL" id="JBHRWW010000001">
    <property type="protein sequence ID" value="MFC3687328.1"/>
    <property type="molecule type" value="Genomic_DNA"/>
</dbReference>
<proteinExistence type="predicted"/>
<keyword evidence="1" id="KW-0812">Transmembrane</keyword>
<keyword evidence="1" id="KW-0472">Membrane</keyword>
<dbReference type="Proteomes" id="UP001595685">
    <property type="component" value="Unassembled WGS sequence"/>
</dbReference>
<feature type="transmembrane region" description="Helical" evidence="1">
    <location>
        <begin position="28"/>
        <end position="49"/>
    </location>
</feature>
<reference evidence="3" key="1">
    <citation type="journal article" date="2019" name="Int. J. Syst. Evol. Microbiol.">
        <title>The Global Catalogue of Microorganisms (GCM) 10K type strain sequencing project: providing services to taxonomists for standard genome sequencing and annotation.</title>
        <authorList>
            <consortium name="The Broad Institute Genomics Platform"/>
            <consortium name="The Broad Institute Genome Sequencing Center for Infectious Disease"/>
            <person name="Wu L."/>
            <person name="Ma J."/>
        </authorList>
    </citation>
    <scope>NUCLEOTIDE SEQUENCE [LARGE SCALE GENOMIC DNA]</scope>
    <source>
        <strain evidence="3">NCAIM B.02333</strain>
    </source>
</reference>
<feature type="transmembrane region" description="Helical" evidence="1">
    <location>
        <begin position="169"/>
        <end position="190"/>
    </location>
</feature>
<gene>
    <name evidence="2" type="ORF">ACFOLH_03120</name>
</gene>
<evidence type="ECO:0008006" key="4">
    <source>
        <dbReference type="Google" id="ProtNLM"/>
    </source>
</evidence>
<feature type="transmembrane region" description="Helical" evidence="1">
    <location>
        <begin position="133"/>
        <end position="157"/>
    </location>
</feature>